<evidence type="ECO:0000313" key="1">
    <source>
        <dbReference type="EMBL" id="KAK1932850.1"/>
    </source>
</evidence>
<sequence>MLSLCPTWKASHIRHCSRYFSGYTEASVKPRHVPEETARNSSEPVYNYASNRTLGPEADEACDIIEACLPHAARKSKLVHHVFRWGVGNAFRSHSKNRFKPTHSERNTAASIPEEYFSCSREFDHCKIAYDGLNEQWEVLWNEFGKVNGKPFPVKKFGIDAAKAESIAFAEELNKRLSSKVSTELEPSKEAGLTFDHTLHCWVALGRVGNRPAARAFSAEYHGYENARRMATDFKNT</sequence>
<reference evidence="1" key="2">
    <citation type="submission" date="2021-05" db="EMBL/GenBank/DDBJ databases">
        <authorList>
            <person name="Pain A."/>
        </authorList>
    </citation>
    <scope>NUCLEOTIDE SEQUENCE</scope>
    <source>
        <strain evidence="1">1802A</strain>
    </source>
</reference>
<gene>
    <name evidence="1" type="ORF">X943_001102</name>
</gene>
<accession>A0AAD9G6R2</accession>
<name>A0AAD9G6R2_BABDI</name>
<protein>
    <submittedName>
        <fullName evidence="1">Uncharacterized protein</fullName>
    </submittedName>
</protein>
<dbReference type="Gene3D" id="1.20.5.2050">
    <property type="match status" value="2"/>
</dbReference>
<organism evidence="1 2">
    <name type="scientific">Babesia divergens</name>
    <dbReference type="NCBI Taxonomy" id="32595"/>
    <lineage>
        <taxon>Eukaryota</taxon>
        <taxon>Sar</taxon>
        <taxon>Alveolata</taxon>
        <taxon>Apicomplexa</taxon>
        <taxon>Aconoidasida</taxon>
        <taxon>Piroplasmida</taxon>
        <taxon>Babesiidae</taxon>
        <taxon>Babesia</taxon>
    </lineage>
</organism>
<dbReference type="AlphaFoldDB" id="A0AAD9G6R2"/>
<reference evidence="1" key="1">
    <citation type="journal article" date="2014" name="Nucleic Acids Res.">
        <title>The evolutionary dynamics of variant antigen genes in Babesia reveal a history of genomic innovation underlying host-parasite interaction.</title>
        <authorList>
            <person name="Jackson A.P."/>
            <person name="Otto T.D."/>
            <person name="Darby A."/>
            <person name="Ramaprasad A."/>
            <person name="Xia D."/>
            <person name="Echaide I.E."/>
            <person name="Farber M."/>
            <person name="Gahlot S."/>
            <person name="Gamble J."/>
            <person name="Gupta D."/>
            <person name="Gupta Y."/>
            <person name="Jackson L."/>
            <person name="Malandrin L."/>
            <person name="Malas T.B."/>
            <person name="Moussa E."/>
            <person name="Nair M."/>
            <person name="Reid A.J."/>
            <person name="Sanders M."/>
            <person name="Sharma J."/>
            <person name="Tracey A."/>
            <person name="Quail M.A."/>
            <person name="Weir W."/>
            <person name="Wastling J.M."/>
            <person name="Hall N."/>
            <person name="Willadsen P."/>
            <person name="Lingelbach K."/>
            <person name="Shiels B."/>
            <person name="Tait A."/>
            <person name="Berriman M."/>
            <person name="Allred D.R."/>
            <person name="Pain A."/>
        </authorList>
    </citation>
    <scope>NUCLEOTIDE SEQUENCE</scope>
    <source>
        <strain evidence="1">1802A</strain>
    </source>
</reference>
<dbReference type="EMBL" id="JAHBMH010000073">
    <property type="protein sequence ID" value="KAK1932850.1"/>
    <property type="molecule type" value="Genomic_DNA"/>
</dbReference>
<keyword evidence="2" id="KW-1185">Reference proteome</keyword>
<proteinExistence type="predicted"/>
<evidence type="ECO:0000313" key="2">
    <source>
        <dbReference type="Proteomes" id="UP001195914"/>
    </source>
</evidence>
<comment type="caution">
    <text evidence="1">The sequence shown here is derived from an EMBL/GenBank/DDBJ whole genome shotgun (WGS) entry which is preliminary data.</text>
</comment>
<dbReference type="Proteomes" id="UP001195914">
    <property type="component" value="Unassembled WGS sequence"/>
</dbReference>